<accession>A0A1C6YWX7</accession>
<organism evidence="1 2">
    <name type="scientific">Hafnia alvei</name>
    <dbReference type="NCBI Taxonomy" id="569"/>
    <lineage>
        <taxon>Bacteria</taxon>
        <taxon>Pseudomonadati</taxon>
        <taxon>Pseudomonadota</taxon>
        <taxon>Gammaproteobacteria</taxon>
        <taxon>Enterobacterales</taxon>
        <taxon>Hafniaceae</taxon>
        <taxon>Hafnia</taxon>
    </lineage>
</organism>
<dbReference type="GO" id="GO:0004034">
    <property type="term" value="F:aldose 1-epimerase activity"/>
    <property type="evidence" value="ECO:0007669"/>
    <property type="project" value="UniProtKB-EC"/>
</dbReference>
<dbReference type="Pfam" id="PF01263">
    <property type="entry name" value="Aldose_epim"/>
    <property type="match status" value="1"/>
</dbReference>
<dbReference type="Proteomes" id="UP000094844">
    <property type="component" value="Unassembled WGS sequence"/>
</dbReference>
<dbReference type="CDD" id="cd09021">
    <property type="entry name" value="Aldose_epim_Ec_YphB"/>
    <property type="match status" value="1"/>
</dbReference>
<name>A0A1C6YWX7_HAFAL</name>
<reference evidence="1 2" key="1">
    <citation type="submission" date="2016-09" db="EMBL/GenBank/DDBJ databases">
        <authorList>
            <person name="Capua I."/>
            <person name="De Benedictis P."/>
            <person name="Joannis T."/>
            <person name="Lombin L.H."/>
            <person name="Cattoli G."/>
        </authorList>
    </citation>
    <scope>NUCLEOTIDE SEQUENCE [LARGE SCALE GENOMIC DNA]</scope>
    <source>
        <strain evidence="1 2">GB001</strain>
    </source>
</reference>
<gene>
    <name evidence="1" type="ORF">BN1044_00818</name>
</gene>
<keyword evidence="1" id="KW-0413">Isomerase</keyword>
<dbReference type="RefSeq" id="WP_247650293.1">
    <property type="nucleotide sequence ID" value="NZ_FMIQ01000010.1"/>
</dbReference>
<dbReference type="EMBL" id="FMIQ01000010">
    <property type="protein sequence ID" value="SCM51356.1"/>
    <property type="molecule type" value="Genomic_DNA"/>
</dbReference>
<evidence type="ECO:0000313" key="2">
    <source>
        <dbReference type="Proteomes" id="UP000094844"/>
    </source>
</evidence>
<dbReference type="InterPro" id="IPR008183">
    <property type="entry name" value="Aldose_1/G6P_1-epimerase"/>
</dbReference>
<proteinExistence type="predicted"/>
<dbReference type="Gene3D" id="2.70.98.10">
    <property type="match status" value="1"/>
</dbReference>
<dbReference type="SUPFAM" id="SSF74650">
    <property type="entry name" value="Galactose mutarotase-like"/>
    <property type="match status" value="1"/>
</dbReference>
<dbReference type="EC" id="5.1.3.3" evidence="1"/>
<dbReference type="InterPro" id="IPR011013">
    <property type="entry name" value="Gal_mutarotase_sf_dom"/>
</dbReference>
<dbReference type="InterPro" id="IPR014718">
    <property type="entry name" value="GH-type_carb-bd"/>
</dbReference>
<protein>
    <submittedName>
        <fullName evidence="1">Aldose 1-epimerase</fullName>
        <ecNumber evidence="1">5.1.3.3</ecNumber>
    </submittedName>
</protein>
<dbReference type="AlphaFoldDB" id="A0A1C6YWX7"/>
<sequence>MMDIYTLSTSRFRLRVTAQSAAILSFDDVRSGTEILRPYQQATGWHPGESALFPMLPLANRVRDNRFYLAGREICLPDSALDNQFFLHGDGWLQRWQLQDLSCTHISLGLRVQHSCGFDYSANLVYRLTDEGLSAHLTLRHCGVEPMLYGLGFHPFFVKTPQTQIQFSSSGYWPEGELHLPLAWQGNTPAALDFTRTKVPDNAWMNQGYSGWSGIAHLVTPNQPTISLRSSVPYLMLFQMPDEPFICLEPQSHPVDAHNMDGQPGLVLLGKGEVTEMGMRVEVGG</sequence>
<dbReference type="GO" id="GO:0005975">
    <property type="term" value="P:carbohydrate metabolic process"/>
    <property type="evidence" value="ECO:0007669"/>
    <property type="project" value="InterPro"/>
</dbReference>
<dbReference type="GO" id="GO:0030246">
    <property type="term" value="F:carbohydrate binding"/>
    <property type="evidence" value="ECO:0007669"/>
    <property type="project" value="InterPro"/>
</dbReference>
<evidence type="ECO:0000313" key="1">
    <source>
        <dbReference type="EMBL" id="SCM51356.1"/>
    </source>
</evidence>
<dbReference type="STRING" id="569.A6V27_02825"/>